<proteinExistence type="predicted"/>
<evidence type="ECO:0000313" key="1">
    <source>
        <dbReference type="EMBL" id="KAF9413616.1"/>
    </source>
</evidence>
<keyword evidence="2" id="KW-1185">Reference proteome</keyword>
<dbReference type="EMBL" id="JACKWZ010000153">
    <property type="protein sequence ID" value="KAF9413616.1"/>
    <property type="molecule type" value="Genomic_DNA"/>
</dbReference>
<evidence type="ECO:0000313" key="2">
    <source>
        <dbReference type="Proteomes" id="UP000648187"/>
    </source>
</evidence>
<dbReference type="AlphaFoldDB" id="A0A835L828"/>
<reference evidence="1" key="1">
    <citation type="submission" date="2020-08" db="EMBL/GenBank/DDBJ databases">
        <title>Spodoptera exigua strain:BAW_Kor-Di-RS1 Genome sequencing and assembly.</title>
        <authorList>
            <person name="Kim J."/>
            <person name="Nam H.Y."/>
            <person name="Kwon M."/>
            <person name="Choi J.H."/>
            <person name="Cho S.R."/>
            <person name="Kim G.-H."/>
        </authorList>
    </citation>
    <scope>NUCLEOTIDE SEQUENCE</scope>
    <source>
        <strain evidence="1">BAW_Kor-Di-RS1</strain>
        <tissue evidence="1">Whole-body</tissue>
    </source>
</reference>
<organism evidence="1 2">
    <name type="scientific">Spodoptera exigua</name>
    <name type="common">Beet armyworm</name>
    <name type="synonym">Noctua fulgens</name>
    <dbReference type="NCBI Taxonomy" id="7107"/>
    <lineage>
        <taxon>Eukaryota</taxon>
        <taxon>Metazoa</taxon>
        <taxon>Ecdysozoa</taxon>
        <taxon>Arthropoda</taxon>
        <taxon>Hexapoda</taxon>
        <taxon>Insecta</taxon>
        <taxon>Pterygota</taxon>
        <taxon>Neoptera</taxon>
        <taxon>Endopterygota</taxon>
        <taxon>Lepidoptera</taxon>
        <taxon>Glossata</taxon>
        <taxon>Ditrysia</taxon>
        <taxon>Noctuoidea</taxon>
        <taxon>Noctuidae</taxon>
        <taxon>Amphipyrinae</taxon>
        <taxon>Spodoptera</taxon>
    </lineage>
</organism>
<protein>
    <submittedName>
        <fullName evidence="1">Uncharacterized protein</fullName>
    </submittedName>
</protein>
<gene>
    <name evidence="1" type="ORF">HW555_008194</name>
</gene>
<name>A0A835L828_SPOEX</name>
<dbReference type="Proteomes" id="UP000648187">
    <property type="component" value="Unassembled WGS sequence"/>
</dbReference>
<accession>A0A835L828</accession>
<comment type="caution">
    <text evidence="1">The sequence shown here is derived from an EMBL/GenBank/DDBJ whole genome shotgun (WGS) entry which is preliminary data.</text>
</comment>
<sequence>MQIERVRKVRDGKIVICCGNKEDLKKTEDQLKNTDGLKFEPAASRDPRVVIRNVFSYNSEKDIVESLKVQNKRLWLDMDPSHFRVKEAYRKKARNPHQAHVILQVSPQANLQRGRLATQEPLIPPVSRMLIIGVWRICSPKLWLGCSSPLI</sequence>